<keyword evidence="1 4" id="KW-0245">EGF-like domain</keyword>
<dbReference type="GeneID" id="106070651"/>
<feature type="disulfide bond" evidence="4">
    <location>
        <begin position="62"/>
        <end position="79"/>
    </location>
</feature>
<evidence type="ECO:0000256" key="4">
    <source>
        <dbReference type="PROSITE-ProRule" id="PRU00076"/>
    </source>
</evidence>
<name>A0A9W3AAW2_BIOGL</name>
<dbReference type="AlphaFoldDB" id="A0A9W3AAW2"/>
<feature type="disulfide bond" evidence="4">
    <location>
        <begin position="58"/>
        <end position="68"/>
    </location>
</feature>
<reference evidence="7 8" key="1">
    <citation type="submission" date="2025-04" db="UniProtKB">
        <authorList>
            <consortium name="RefSeq"/>
        </authorList>
    </citation>
    <scope>IDENTIFICATION</scope>
</reference>
<feature type="disulfide bond" evidence="4">
    <location>
        <begin position="81"/>
        <end position="90"/>
    </location>
</feature>
<dbReference type="PROSITE" id="PS01186">
    <property type="entry name" value="EGF_2"/>
    <property type="match status" value="2"/>
</dbReference>
<dbReference type="InterPro" id="IPR051022">
    <property type="entry name" value="Notch_Cell-Fate_Det"/>
</dbReference>
<feature type="domain" description="EGF-like" evidence="5">
    <location>
        <begin position="165"/>
        <end position="204"/>
    </location>
</feature>
<keyword evidence="6" id="KW-1185">Reference proteome</keyword>
<dbReference type="RefSeq" id="XP_055884289.1">
    <property type="nucleotide sequence ID" value="XM_056028314.1"/>
</dbReference>
<evidence type="ECO:0000256" key="2">
    <source>
        <dbReference type="ARBA" id="ARBA00022737"/>
    </source>
</evidence>
<dbReference type="Proteomes" id="UP001165740">
    <property type="component" value="Chromosome 5"/>
</dbReference>
<evidence type="ECO:0000313" key="7">
    <source>
        <dbReference type="RefSeq" id="XP_055884286.1"/>
    </source>
</evidence>
<dbReference type="RefSeq" id="XP_055884288.1">
    <property type="nucleotide sequence ID" value="XM_056028313.1"/>
</dbReference>
<sequence>MPVQLPSATSAETHPKLPSVSGMSASFREAELIVSICLWLLVRPSLQAAINEVLNVVCPYSCHNHGDCVVATSTSVITCDCHVGWGGDYCDLPCTRPCVHGTCVFAGEKQFCLCSLGFKGEMCDVPGYDINAWINLAKIITAHTPALGTGVLDPRMEVQANIKKGSSICIDNFVCQNQGRCVNGQYSGYRCQCNTSRHTGIFCQYTCPKPCLNGGTCVRLRKAGNEKDVNDVISLPENQAIYRCACREGYGGEFCNRQLKTINANNTSGT</sequence>
<comment type="caution">
    <text evidence="4">Lacks conserved residue(s) required for the propagation of feature annotation.</text>
</comment>
<proteinExistence type="predicted"/>
<dbReference type="Gene3D" id="2.10.25.10">
    <property type="entry name" value="Laminin"/>
    <property type="match status" value="2"/>
</dbReference>
<dbReference type="PANTHER" id="PTHR24049">
    <property type="entry name" value="CRUMBS FAMILY MEMBER"/>
    <property type="match status" value="1"/>
</dbReference>
<gene>
    <name evidence="7 8 9" type="primary">LOC106070651</name>
</gene>
<feature type="domain" description="EGF-like" evidence="5">
    <location>
        <begin position="54"/>
        <end position="91"/>
    </location>
</feature>
<keyword evidence="2" id="KW-0677">Repeat</keyword>
<evidence type="ECO:0000313" key="6">
    <source>
        <dbReference type="Proteomes" id="UP001165740"/>
    </source>
</evidence>
<evidence type="ECO:0000256" key="3">
    <source>
        <dbReference type="ARBA" id="ARBA00023157"/>
    </source>
</evidence>
<dbReference type="RefSeq" id="XP_055884286.1">
    <property type="nucleotide sequence ID" value="XM_056028311.1"/>
</dbReference>
<evidence type="ECO:0000259" key="5">
    <source>
        <dbReference type="PROSITE" id="PS50026"/>
    </source>
</evidence>
<evidence type="ECO:0000313" key="8">
    <source>
        <dbReference type="RefSeq" id="XP_055884288.1"/>
    </source>
</evidence>
<evidence type="ECO:0000313" key="9">
    <source>
        <dbReference type="RefSeq" id="XP_055884289.1"/>
    </source>
</evidence>
<dbReference type="PROSITE" id="PS00022">
    <property type="entry name" value="EGF_1"/>
    <property type="match status" value="3"/>
</dbReference>
<accession>A0A9W3AAW2</accession>
<dbReference type="OMA" id="PCHNIDG"/>
<keyword evidence="3 4" id="KW-1015">Disulfide bond</keyword>
<dbReference type="InterPro" id="IPR000742">
    <property type="entry name" value="EGF"/>
</dbReference>
<dbReference type="PROSITE" id="PS50026">
    <property type="entry name" value="EGF_3"/>
    <property type="match status" value="2"/>
</dbReference>
<dbReference type="SMART" id="SM00181">
    <property type="entry name" value="EGF"/>
    <property type="match status" value="4"/>
</dbReference>
<organism evidence="6 9">
    <name type="scientific">Biomphalaria glabrata</name>
    <name type="common">Bloodfluke planorb</name>
    <name type="synonym">Freshwater snail</name>
    <dbReference type="NCBI Taxonomy" id="6526"/>
    <lineage>
        <taxon>Eukaryota</taxon>
        <taxon>Metazoa</taxon>
        <taxon>Spiralia</taxon>
        <taxon>Lophotrochozoa</taxon>
        <taxon>Mollusca</taxon>
        <taxon>Gastropoda</taxon>
        <taxon>Heterobranchia</taxon>
        <taxon>Euthyneura</taxon>
        <taxon>Panpulmonata</taxon>
        <taxon>Hygrophila</taxon>
        <taxon>Lymnaeoidea</taxon>
        <taxon>Planorbidae</taxon>
        <taxon>Biomphalaria</taxon>
    </lineage>
</organism>
<protein>
    <submittedName>
        <fullName evidence="7 8">Neurogenic locus protein delta-like isoform X1</fullName>
    </submittedName>
</protein>
<evidence type="ECO:0000256" key="1">
    <source>
        <dbReference type="ARBA" id="ARBA00022536"/>
    </source>
</evidence>